<dbReference type="AlphaFoldDB" id="A0A554N8D1"/>
<gene>
    <name evidence="1" type="ORF">DP107_12070</name>
</gene>
<dbReference type="Proteomes" id="UP000319894">
    <property type="component" value="Unassembled WGS sequence"/>
</dbReference>
<comment type="caution">
    <text evidence="1">The sequence shown here is derived from an EMBL/GenBank/DDBJ whole genome shotgun (WGS) entry which is preliminary data.</text>
</comment>
<keyword evidence="2" id="KW-1185">Reference proteome</keyword>
<organism evidence="1 2">
    <name type="scientific">Haloglomus irregulare</name>
    <dbReference type="NCBI Taxonomy" id="2234134"/>
    <lineage>
        <taxon>Archaea</taxon>
        <taxon>Methanobacteriati</taxon>
        <taxon>Methanobacteriota</taxon>
        <taxon>Stenosarchaea group</taxon>
        <taxon>Halobacteria</taxon>
        <taxon>Halobacteriales</taxon>
        <taxon>Natronomonadaceae</taxon>
        <taxon>Haloglomus</taxon>
    </lineage>
</organism>
<proteinExistence type="predicted"/>
<dbReference type="EMBL" id="QMDX01000007">
    <property type="protein sequence ID" value="TSD13549.1"/>
    <property type="molecule type" value="Genomic_DNA"/>
</dbReference>
<accession>A0A554N8D1</accession>
<protein>
    <submittedName>
        <fullName evidence="1">Uncharacterized protein</fullName>
    </submittedName>
</protein>
<evidence type="ECO:0000313" key="1">
    <source>
        <dbReference type="EMBL" id="TSD13549.1"/>
    </source>
</evidence>
<dbReference type="InParanoid" id="A0A554N8D1"/>
<sequence length="76" mass="8797">MHVLLSIARLAEVLETNRPFIAREFPADEVLGEEMVVVDSDFESECWREQRDGELASTFRSCVRSPIKTTGRHWMD</sequence>
<name>A0A554N8D1_9EURY</name>
<reference evidence="1 2" key="1">
    <citation type="submission" date="2018-06" db="EMBL/GenBank/DDBJ databases">
        <title>Natronomonas sp. F16-60 a new haloarchaeon isolated from a solar saltern of Isla Cristina, Huelva, Spain.</title>
        <authorList>
            <person name="Duran-Viseras A."/>
            <person name="Sanchez-Porro C."/>
            <person name="Ventosa A."/>
        </authorList>
    </citation>
    <scope>NUCLEOTIDE SEQUENCE [LARGE SCALE GENOMIC DNA]</scope>
    <source>
        <strain evidence="1 2">F16-60</strain>
    </source>
</reference>
<evidence type="ECO:0000313" key="2">
    <source>
        <dbReference type="Proteomes" id="UP000319894"/>
    </source>
</evidence>